<evidence type="ECO:0000313" key="3">
    <source>
        <dbReference type="Proteomes" id="UP000235145"/>
    </source>
</evidence>
<gene>
    <name evidence="2" type="ORF">LSAT_V11C800414280</name>
</gene>
<dbReference type="AlphaFoldDB" id="A0A9R1UQJ5"/>
<name>A0A9R1UQJ5_LACSA</name>
<feature type="region of interest" description="Disordered" evidence="1">
    <location>
        <begin position="63"/>
        <end position="87"/>
    </location>
</feature>
<dbReference type="EMBL" id="NBSK02000008">
    <property type="protein sequence ID" value="KAJ0191840.1"/>
    <property type="molecule type" value="Genomic_DNA"/>
</dbReference>
<sequence length="100" mass="11460">MHCNCDCSHDGFGQKKFDYNRSEPPFYPRIMRFGLEAITMNFDLRLCLSDLYLGWWTGGDDDDDDDDDDAMAESPSSLSSFPNYRSEPKDFPVAIMIGQN</sequence>
<organism evidence="2 3">
    <name type="scientific">Lactuca sativa</name>
    <name type="common">Garden lettuce</name>
    <dbReference type="NCBI Taxonomy" id="4236"/>
    <lineage>
        <taxon>Eukaryota</taxon>
        <taxon>Viridiplantae</taxon>
        <taxon>Streptophyta</taxon>
        <taxon>Embryophyta</taxon>
        <taxon>Tracheophyta</taxon>
        <taxon>Spermatophyta</taxon>
        <taxon>Magnoliopsida</taxon>
        <taxon>eudicotyledons</taxon>
        <taxon>Gunneridae</taxon>
        <taxon>Pentapetalae</taxon>
        <taxon>asterids</taxon>
        <taxon>campanulids</taxon>
        <taxon>Asterales</taxon>
        <taxon>Asteraceae</taxon>
        <taxon>Cichorioideae</taxon>
        <taxon>Cichorieae</taxon>
        <taxon>Lactucinae</taxon>
        <taxon>Lactuca</taxon>
    </lineage>
</organism>
<evidence type="ECO:0000256" key="1">
    <source>
        <dbReference type="SAM" id="MobiDB-lite"/>
    </source>
</evidence>
<dbReference type="Proteomes" id="UP000235145">
    <property type="component" value="Unassembled WGS sequence"/>
</dbReference>
<keyword evidence="3" id="KW-1185">Reference proteome</keyword>
<comment type="caution">
    <text evidence="2">The sequence shown here is derived from an EMBL/GenBank/DDBJ whole genome shotgun (WGS) entry which is preliminary data.</text>
</comment>
<protein>
    <submittedName>
        <fullName evidence="2">Uncharacterized protein</fullName>
    </submittedName>
</protein>
<evidence type="ECO:0000313" key="2">
    <source>
        <dbReference type="EMBL" id="KAJ0191840.1"/>
    </source>
</evidence>
<proteinExistence type="predicted"/>
<accession>A0A9R1UQJ5</accession>
<reference evidence="2 3" key="1">
    <citation type="journal article" date="2017" name="Nat. Commun.">
        <title>Genome assembly with in vitro proximity ligation data and whole-genome triplication in lettuce.</title>
        <authorList>
            <person name="Reyes-Chin-Wo S."/>
            <person name="Wang Z."/>
            <person name="Yang X."/>
            <person name="Kozik A."/>
            <person name="Arikit S."/>
            <person name="Song C."/>
            <person name="Xia L."/>
            <person name="Froenicke L."/>
            <person name="Lavelle D.O."/>
            <person name="Truco M.J."/>
            <person name="Xia R."/>
            <person name="Zhu S."/>
            <person name="Xu C."/>
            <person name="Xu H."/>
            <person name="Xu X."/>
            <person name="Cox K."/>
            <person name="Korf I."/>
            <person name="Meyers B.C."/>
            <person name="Michelmore R.W."/>
        </authorList>
    </citation>
    <scope>NUCLEOTIDE SEQUENCE [LARGE SCALE GENOMIC DNA]</scope>
    <source>
        <strain evidence="3">cv. Salinas</strain>
        <tissue evidence="2">Seedlings</tissue>
    </source>
</reference>
<feature type="compositionally biased region" description="Polar residues" evidence="1">
    <location>
        <begin position="74"/>
        <end position="83"/>
    </location>
</feature>